<dbReference type="EMBL" id="BSEH01000569">
    <property type="protein sequence ID" value="GLJ58852.1"/>
    <property type="molecule type" value="Genomic_DNA"/>
</dbReference>
<comment type="caution">
    <text evidence="3">The sequence shown here is derived from an EMBL/GenBank/DDBJ whole genome shotgun (WGS) entry which is preliminary data.</text>
</comment>
<accession>A0AAD3RPK3</accession>
<organism evidence="3 4">
    <name type="scientific">Cryptomeria japonica</name>
    <name type="common">Japanese cedar</name>
    <name type="synonym">Cupressus japonica</name>
    <dbReference type="NCBI Taxonomy" id="3369"/>
    <lineage>
        <taxon>Eukaryota</taxon>
        <taxon>Viridiplantae</taxon>
        <taxon>Streptophyta</taxon>
        <taxon>Embryophyta</taxon>
        <taxon>Tracheophyta</taxon>
        <taxon>Spermatophyta</taxon>
        <taxon>Pinopsida</taxon>
        <taxon>Pinidae</taxon>
        <taxon>Conifers II</taxon>
        <taxon>Cupressales</taxon>
        <taxon>Cupressaceae</taxon>
        <taxon>Cryptomeria</taxon>
    </lineage>
</organism>
<evidence type="ECO:0000256" key="1">
    <source>
        <dbReference type="SAM" id="MobiDB-lite"/>
    </source>
</evidence>
<reference evidence="3" key="1">
    <citation type="submission" date="2022-12" db="EMBL/GenBank/DDBJ databases">
        <title>Chromosome-Level Genome Assembly of Japanese Cedar (Cryptomeriajaponica D. Don).</title>
        <authorList>
            <person name="Fujino T."/>
            <person name="Yamaguchi K."/>
            <person name="Yokoyama T."/>
            <person name="Hamanaka T."/>
            <person name="Harazono Y."/>
            <person name="Kamada H."/>
            <person name="Kobayashi W."/>
            <person name="Ujino-Ihara T."/>
            <person name="Uchiyama K."/>
            <person name="Matsumoto A."/>
            <person name="Izuno A."/>
            <person name="Tsumura Y."/>
            <person name="Toyoda A."/>
            <person name="Shigenobu S."/>
            <person name="Moriguchi Y."/>
            <person name="Ueno S."/>
            <person name="Kasahara M."/>
        </authorList>
    </citation>
    <scope>NUCLEOTIDE SEQUENCE</scope>
</reference>
<name>A0AAD3RPK3_CRYJA</name>
<proteinExistence type="predicted"/>
<dbReference type="Proteomes" id="UP001234787">
    <property type="component" value="Unassembled WGS sequence"/>
</dbReference>
<protein>
    <submittedName>
        <fullName evidence="3">Uncharacterized protein</fullName>
    </submittedName>
</protein>
<feature type="region of interest" description="Disordered" evidence="1">
    <location>
        <begin position="78"/>
        <end position="117"/>
    </location>
</feature>
<evidence type="ECO:0000313" key="4">
    <source>
        <dbReference type="Proteomes" id="UP001234787"/>
    </source>
</evidence>
<dbReference type="AlphaFoldDB" id="A0AAD3RPK3"/>
<evidence type="ECO:0000313" key="2">
    <source>
        <dbReference type="EMBL" id="GLJ58791.1"/>
    </source>
</evidence>
<sequence>MKMKWAAGPIQIVGPPGGSAQFDLNNGSESSPALIESDPYYSKGQLFVSSLGPVRPATENMLFRHKWCPWGQAHSFTTNTQHTPPSIEGWGVGPEVLNHNPGARGSLDPANHKGLEA</sequence>
<evidence type="ECO:0000313" key="3">
    <source>
        <dbReference type="EMBL" id="GLJ58852.1"/>
    </source>
</evidence>
<dbReference type="EMBL" id="BSEH01000545">
    <property type="protein sequence ID" value="GLJ58791.1"/>
    <property type="molecule type" value="Genomic_DNA"/>
</dbReference>
<keyword evidence="4" id="KW-1185">Reference proteome</keyword>
<gene>
    <name evidence="2" type="ORF">SUGI_1478120</name>
    <name evidence="3" type="ORF">SUGI_1480430</name>
</gene>